<keyword evidence="3" id="KW-0255">Endonuclease</keyword>
<feature type="region of interest" description="Disordered" evidence="1">
    <location>
        <begin position="22"/>
        <end position="93"/>
    </location>
</feature>
<dbReference type="InterPro" id="IPR003615">
    <property type="entry name" value="HNH_nuc"/>
</dbReference>
<dbReference type="Proteomes" id="UP000715965">
    <property type="component" value="Unassembled WGS sequence"/>
</dbReference>
<keyword evidence="3" id="KW-0540">Nuclease</keyword>
<dbReference type="RefSeq" id="WP_193779867.1">
    <property type="nucleotide sequence ID" value="NZ_JADDOJ010000020.1"/>
</dbReference>
<sequence length="131" mass="13815">MKKQWAAHAGLALAAALALSGAPVQARSAHGHGHAHHAAGTARSPGPAAAGHRSSYAQGVARDKHGRIARDPHARAAFQRSHPCPSTGRSYGACPGYVVDHVQPLKRGGADAPANMQWQTREEARRKDRTE</sequence>
<comment type="caution">
    <text evidence="3">The sequence shown here is derived from an EMBL/GenBank/DDBJ whole genome shotgun (WGS) entry which is preliminary data.</text>
</comment>
<accession>A0ABR9SDB3</accession>
<dbReference type="EMBL" id="JADDOJ010000020">
    <property type="protein sequence ID" value="MBE7940323.1"/>
    <property type="molecule type" value="Genomic_DNA"/>
</dbReference>
<dbReference type="GO" id="GO:0004519">
    <property type="term" value="F:endonuclease activity"/>
    <property type="evidence" value="ECO:0007669"/>
    <property type="project" value="UniProtKB-KW"/>
</dbReference>
<organism evidence="3 4">
    <name type="scientific">Ramlibacter aquaticus</name>
    <dbReference type="NCBI Taxonomy" id="2780094"/>
    <lineage>
        <taxon>Bacteria</taxon>
        <taxon>Pseudomonadati</taxon>
        <taxon>Pseudomonadota</taxon>
        <taxon>Betaproteobacteria</taxon>
        <taxon>Burkholderiales</taxon>
        <taxon>Comamonadaceae</taxon>
        <taxon>Ramlibacter</taxon>
    </lineage>
</organism>
<proteinExistence type="predicted"/>
<dbReference type="CDD" id="cd00085">
    <property type="entry name" value="HNHc"/>
    <property type="match status" value="1"/>
</dbReference>
<evidence type="ECO:0000313" key="3">
    <source>
        <dbReference type="EMBL" id="MBE7940323.1"/>
    </source>
</evidence>
<gene>
    <name evidence="3" type="ORF">IM725_07045</name>
</gene>
<evidence type="ECO:0000256" key="2">
    <source>
        <dbReference type="SAM" id="SignalP"/>
    </source>
</evidence>
<reference evidence="3 4" key="1">
    <citation type="submission" date="2020-10" db="EMBL/GenBank/DDBJ databases">
        <title>Draft genome of Ramlibacter aquaticus LMG 30558.</title>
        <authorList>
            <person name="Props R."/>
        </authorList>
    </citation>
    <scope>NUCLEOTIDE SEQUENCE [LARGE SCALE GENOMIC DNA]</scope>
    <source>
        <strain evidence="3 4">LMG 30558</strain>
    </source>
</reference>
<feature type="region of interest" description="Disordered" evidence="1">
    <location>
        <begin position="106"/>
        <end position="131"/>
    </location>
</feature>
<keyword evidence="3" id="KW-0378">Hydrolase</keyword>
<keyword evidence="2" id="KW-0732">Signal</keyword>
<feature type="signal peptide" evidence="2">
    <location>
        <begin position="1"/>
        <end position="26"/>
    </location>
</feature>
<evidence type="ECO:0000313" key="4">
    <source>
        <dbReference type="Proteomes" id="UP000715965"/>
    </source>
</evidence>
<feature type="chain" id="PRO_5045362115" evidence="2">
    <location>
        <begin position="27"/>
        <end position="131"/>
    </location>
</feature>
<feature type="compositionally biased region" description="Basic and acidic residues" evidence="1">
    <location>
        <begin position="61"/>
        <end position="74"/>
    </location>
</feature>
<keyword evidence="4" id="KW-1185">Reference proteome</keyword>
<feature type="compositionally biased region" description="Basic and acidic residues" evidence="1">
    <location>
        <begin position="120"/>
        <end position="131"/>
    </location>
</feature>
<evidence type="ECO:0000256" key="1">
    <source>
        <dbReference type="SAM" id="MobiDB-lite"/>
    </source>
</evidence>
<name>A0ABR9SDB3_9BURK</name>
<protein>
    <submittedName>
        <fullName evidence="3">HNH endonuclease</fullName>
    </submittedName>
</protein>